<sequence>MSKLFTTVNAKSREEVSQQVPLRLKGREIKDVEVGGVSGGDVG</sequence>
<organism evidence="1 2">
    <name type="scientific">Ambispora gerdemannii</name>
    <dbReference type="NCBI Taxonomy" id="144530"/>
    <lineage>
        <taxon>Eukaryota</taxon>
        <taxon>Fungi</taxon>
        <taxon>Fungi incertae sedis</taxon>
        <taxon>Mucoromycota</taxon>
        <taxon>Glomeromycotina</taxon>
        <taxon>Glomeromycetes</taxon>
        <taxon>Archaeosporales</taxon>
        <taxon>Ambisporaceae</taxon>
        <taxon>Ambispora</taxon>
    </lineage>
</organism>
<protein>
    <submittedName>
        <fullName evidence="1">3935_t:CDS:1</fullName>
    </submittedName>
</protein>
<comment type="caution">
    <text evidence="1">The sequence shown here is derived from an EMBL/GenBank/DDBJ whole genome shotgun (WGS) entry which is preliminary data.</text>
</comment>
<reference evidence="1" key="1">
    <citation type="submission" date="2021-06" db="EMBL/GenBank/DDBJ databases">
        <authorList>
            <person name="Kallberg Y."/>
            <person name="Tangrot J."/>
            <person name="Rosling A."/>
        </authorList>
    </citation>
    <scope>NUCLEOTIDE SEQUENCE</scope>
    <source>
        <strain evidence="1">MT106</strain>
    </source>
</reference>
<accession>A0A9N8YZH7</accession>
<keyword evidence="2" id="KW-1185">Reference proteome</keyword>
<dbReference type="AlphaFoldDB" id="A0A9N8YZH7"/>
<evidence type="ECO:0000313" key="2">
    <source>
        <dbReference type="Proteomes" id="UP000789831"/>
    </source>
</evidence>
<gene>
    <name evidence="1" type="ORF">AGERDE_LOCUS2495</name>
</gene>
<proteinExistence type="predicted"/>
<name>A0A9N8YZH7_9GLOM</name>
<evidence type="ECO:0000313" key="1">
    <source>
        <dbReference type="EMBL" id="CAG8466020.1"/>
    </source>
</evidence>
<dbReference type="EMBL" id="CAJVPL010000210">
    <property type="protein sequence ID" value="CAG8466020.1"/>
    <property type="molecule type" value="Genomic_DNA"/>
</dbReference>
<dbReference type="Proteomes" id="UP000789831">
    <property type="component" value="Unassembled WGS sequence"/>
</dbReference>